<dbReference type="EMBL" id="LT635756">
    <property type="protein sequence ID" value="SGZ46274.1"/>
    <property type="molecule type" value="Genomic_DNA"/>
</dbReference>
<reference evidence="6 7" key="1">
    <citation type="submission" date="2016-10" db="EMBL/GenBank/DDBJ databases">
        <authorList>
            <person name="de Groot N.N."/>
        </authorList>
    </citation>
    <scope>NUCLEOTIDE SEQUENCE [LARGE SCALE GENOMIC DNA]</scope>
    <source>
        <strain evidence="6 7">CBS 141442</strain>
    </source>
</reference>
<dbReference type="GO" id="GO:0016020">
    <property type="term" value="C:membrane"/>
    <property type="evidence" value="ECO:0007669"/>
    <property type="project" value="UniProtKB-SubCell"/>
</dbReference>
<evidence type="ECO:0000259" key="5">
    <source>
        <dbReference type="Pfam" id="PF04991"/>
    </source>
</evidence>
<comment type="subcellular location">
    <subcellularLocation>
        <location evidence="1">Membrane</location>
        <topology evidence="1">Single-pass membrane protein</topology>
    </subcellularLocation>
</comment>
<feature type="domain" description="LicD/FKTN/FKRP nucleotidyltransferase" evidence="5">
    <location>
        <begin position="431"/>
        <end position="539"/>
    </location>
</feature>
<dbReference type="GO" id="GO:0009100">
    <property type="term" value="P:glycoprotein metabolic process"/>
    <property type="evidence" value="ECO:0007669"/>
    <property type="project" value="UniProtKB-ARBA"/>
</dbReference>
<proteinExistence type="predicted"/>
<evidence type="ECO:0000313" key="7">
    <source>
        <dbReference type="Proteomes" id="UP000182334"/>
    </source>
</evidence>
<dbReference type="Proteomes" id="UP000182334">
    <property type="component" value="Chromosome I"/>
</dbReference>
<keyword evidence="7" id="KW-1185">Reference proteome</keyword>
<evidence type="ECO:0000256" key="2">
    <source>
        <dbReference type="ARBA" id="ARBA00022692"/>
    </source>
</evidence>
<organism evidence="6 7">
    <name type="scientific">Sungouiella intermedia</name>
    <dbReference type="NCBI Taxonomy" id="45354"/>
    <lineage>
        <taxon>Eukaryota</taxon>
        <taxon>Fungi</taxon>
        <taxon>Dikarya</taxon>
        <taxon>Ascomycota</taxon>
        <taxon>Saccharomycotina</taxon>
        <taxon>Pichiomycetes</taxon>
        <taxon>Metschnikowiaceae</taxon>
        <taxon>Sungouiella</taxon>
    </lineage>
</organism>
<evidence type="ECO:0000256" key="4">
    <source>
        <dbReference type="ARBA" id="ARBA00023136"/>
    </source>
</evidence>
<dbReference type="Pfam" id="PF04991">
    <property type="entry name" value="LicD"/>
    <property type="match status" value="2"/>
</dbReference>
<name>A0A1L0D462_9ASCO</name>
<keyword evidence="3" id="KW-1133">Transmembrane helix</keyword>
<protein>
    <submittedName>
        <fullName evidence="6">CIC11C00000003778</fullName>
    </submittedName>
</protein>
<dbReference type="PANTHER" id="PTHR15407">
    <property type="entry name" value="FUKUTIN-RELATED"/>
    <property type="match status" value="1"/>
</dbReference>
<keyword evidence="4" id="KW-0472">Membrane</keyword>
<accession>A0A1L0D462</accession>
<dbReference type="InterPro" id="IPR009644">
    <property type="entry name" value="FKTN/MNN4/W02B3.4-1"/>
</dbReference>
<feature type="domain" description="LicD/FKTN/FKRP nucleotidyltransferase" evidence="5">
    <location>
        <begin position="580"/>
        <end position="634"/>
    </location>
</feature>
<dbReference type="InterPro" id="IPR007074">
    <property type="entry name" value="LicD/FKTN/FKRP_NTP_transf"/>
</dbReference>
<dbReference type="PANTHER" id="PTHR15407:SF28">
    <property type="entry name" value="RIBITOL-5-PHOSPHATE TRANSFERASE FKTN"/>
    <property type="match status" value="1"/>
</dbReference>
<keyword evidence="2" id="KW-0812">Transmembrane</keyword>
<evidence type="ECO:0000256" key="3">
    <source>
        <dbReference type="ARBA" id="ARBA00022989"/>
    </source>
</evidence>
<dbReference type="OrthoDB" id="444255at2759"/>
<evidence type="ECO:0000256" key="1">
    <source>
        <dbReference type="ARBA" id="ARBA00004167"/>
    </source>
</evidence>
<dbReference type="STRING" id="45354.A0A1L0D462"/>
<evidence type="ECO:0000313" key="6">
    <source>
        <dbReference type="EMBL" id="SGZ46274.1"/>
    </source>
</evidence>
<sequence>MRFRRSRCASLLVVIVALYLVILSILRNSADRNSSLLLKKLELLNFDFARMGFLFKPKDSYSFNKWTDKLLDNLVAVSNPDEIKMSKFAVEPANKWVTDTVNLPKYLKGEGENPHLAPFDPRFTLGIFLSHINQKLQQSDGNLEKLAIDHFHWGDWTDLSEIYMHALSSGQDRYRCPQLATTEIGKTLPNDIKDSATYCINDEEIAERAKDPSNSELFKLHLEHILRDPLRPGFHVYNHPGRSSSKNMALSGASFLNDFMPPPLSVLFLIPTESQKFMSINVPVNQDVLGRVRLVDTPIASGVAQVQDSVLIGVEVKKMVELLKNEVQTAFSPTRDLSAEDFYDPLERVFKELSNHYDMTPHEKNYFKSLSASISTERVPKYFNEARLVKTTRNWSLGGHYDWRFFKKLVNSSDKQLPILHGLLLAWLRFTSANNLTTWVAHGSLLSWYWNGMVFPWDADIDVQMPVVDLHRLAKYFNQTVVVDFGPDVQNEVRYGRYFLDCGTWISHRQTENGLNFIDARFIDLDLGLYIDVTGLAISNTMAPPRYDKLLPKELERPKYYNNPPGITKHPKFVPQNSPDEKEVERNTLLHLFNCRNNHFVSLPEITPLKLTYMEGVPAYIPHNFVDILRNEYGNQSMSSQKFRTYAFAPRLRLWQNLRVIREYIKSIKERPEFDMGNDNGEAAEIQEKLLLFTFTDKDYLSLLSKESSLLTEYVVTRDLTSLHQQEMNLLLDGQSTKDLLFAQDGHLKHEFKALRHDLTNFQHFKDEYDFDKEVASLATRIAELKPAS</sequence>
<dbReference type="AlphaFoldDB" id="A0A1L0D462"/>
<gene>
    <name evidence="6" type="ORF">SAMEA4029010_CIC11G00000003778</name>
</gene>